<dbReference type="Proteomes" id="UP001732700">
    <property type="component" value="Chromosome 3C"/>
</dbReference>
<dbReference type="EnsemblPlants" id="AVESA.00010b.r2.3CG0454100.1">
    <property type="protein sequence ID" value="AVESA.00010b.r2.3CG0454100.1.CDS"/>
    <property type="gene ID" value="AVESA.00010b.r2.3CG0454100"/>
</dbReference>
<keyword evidence="2" id="KW-1185">Reference proteome</keyword>
<protein>
    <submittedName>
        <fullName evidence="1">Uncharacterized protein</fullName>
    </submittedName>
</protein>
<sequence length="497" mass="56054">MAQNVPLSVRVPTETKWGGNSMAEEEEEPMSPVGRIMEDMSVYMVLVMGLGEPISLPAFLAGIETEILPRFPRFRSIQAMDASKYGMPRWVETKVNADDHIIVPRLDPTILASDPEKAIEDYVASLSVLPMDRCRPLWEFHFLNFPTSEAASTVVLRMHHSIGDGTSLMTLLMASSRSTADPSRLPAMPPLPRRTGAIYEPSRPRLFDGGLAFLAWIWSYFVLAWHTLVDFMLLVATLLFLKDPYTLLKRANGGGEPYRKRLVHRSISLDDVKFIKTTMDCTVNDVLVGVTSTALSRYYFRKSGDTNTKRSISLRSIMPVNTRPISNRQTYVTKVETGNRLGCLICPFCIALYDDPLDYIREAKRIMHRKKSSLEVIITQVLIDFIVKYFGVKIVTFIYRRFATHTSIFLSNIVGPAEKITLCGHPVVFIAITAYGNPQALTVHYLNYDNTVKIILAVDDAHFPDCHLLLDEFTESIRLINNAARLKSITTLRMPPS</sequence>
<proteinExistence type="predicted"/>
<name>A0ACD5VMK9_AVESA</name>
<reference evidence="1" key="2">
    <citation type="submission" date="2025-09" db="UniProtKB">
        <authorList>
            <consortium name="EnsemblPlants"/>
        </authorList>
    </citation>
    <scope>IDENTIFICATION</scope>
</reference>
<evidence type="ECO:0000313" key="2">
    <source>
        <dbReference type="Proteomes" id="UP001732700"/>
    </source>
</evidence>
<organism evidence="1 2">
    <name type="scientific">Avena sativa</name>
    <name type="common">Oat</name>
    <dbReference type="NCBI Taxonomy" id="4498"/>
    <lineage>
        <taxon>Eukaryota</taxon>
        <taxon>Viridiplantae</taxon>
        <taxon>Streptophyta</taxon>
        <taxon>Embryophyta</taxon>
        <taxon>Tracheophyta</taxon>
        <taxon>Spermatophyta</taxon>
        <taxon>Magnoliopsida</taxon>
        <taxon>Liliopsida</taxon>
        <taxon>Poales</taxon>
        <taxon>Poaceae</taxon>
        <taxon>BOP clade</taxon>
        <taxon>Pooideae</taxon>
        <taxon>Poodae</taxon>
        <taxon>Poeae</taxon>
        <taxon>Poeae Chloroplast Group 1 (Aveneae type)</taxon>
        <taxon>Aveninae</taxon>
        <taxon>Avena</taxon>
    </lineage>
</organism>
<evidence type="ECO:0000313" key="1">
    <source>
        <dbReference type="EnsemblPlants" id="AVESA.00010b.r2.3CG0454100.1.CDS"/>
    </source>
</evidence>
<reference evidence="1" key="1">
    <citation type="submission" date="2021-05" db="EMBL/GenBank/DDBJ databases">
        <authorList>
            <person name="Scholz U."/>
            <person name="Mascher M."/>
            <person name="Fiebig A."/>
        </authorList>
    </citation>
    <scope>NUCLEOTIDE SEQUENCE [LARGE SCALE GENOMIC DNA]</scope>
</reference>
<accession>A0ACD5VMK9</accession>